<proteinExistence type="predicted"/>
<reference evidence="1" key="1">
    <citation type="submission" date="2014-09" db="EMBL/GenBank/DDBJ databases">
        <authorList>
            <person name="Magalhaes I.L.F."/>
            <person name="Oliveira U."/>
            <person name="Santos F.R."/>
            <person name="Vidigal T.H.D.A."/>
            <person name="Brescovit A.D."/>
            <person name="Santos A.J."/>
        </authorList>
    </citation>
    <scope>NUCLEOTIDE SEQUENCE</scope>
</reference>
<evidence type="ECO:0000313" key="1">
    <source>
        <dbReference type="EMBL" id="JAG64411.1"/>
    </source>
</evidence>
<dbReference type="AlphaFoldDB" id="A0A0K8TG80"/>
<dbReference type="EMBL" id="GBRD01001410">
    <property type="protein sequence ID" value="JAG64411.1"/>
    <property type="molecule type" value="Transcribed_RNA"/>
</dbReference>
<sequence>MCRPFILLFVRSGSVIRKKSEGALKKGIYCFRRAREGLFNVLLARSSFLMEPENPDISSLPPQIISQSLHCPPPPRSQLRSHSFVITGIPINSQPSGRL</sequence>
<accession>A0A0K8TG80</accession>
<organism evidence="1">
    <name type="scientific">Lygus hesperus</name>
    <name type="common">Western plant bug</name>
    <dbReference type="NCBI Taxonomy" id="30085"/>
    <lineage>
        <taxon>Eukaryota</taxon>
        <taxon>Metazoa</taxon>
        <taxon>Ecdysozoa</taxon>
        <taxon>Arthropoda</taxon>
        <taxon>Hexapoda</taxon>
        <taxon>Insecta</taxon>
        <taxon>Pterygota</taxon>
        <taxon>Neoptera</taxon>
        <taxon>Paraneoptera</taxon>
        <taxon>Hemiptera</taxon>
        <taxon>Heteroptera</taxon>
        <taxon>Panheteroptera</taxon>
        <taxon>Cimicomorpha</taxon>
        <taxon>Miridae</taxon>
        <taxon>Mirini</taxon>
        <taxon>Lygus</taxon>
    </lineage>
</organism>
<name>A0A0K8TG80_LYGHE</name>
<protein>
    <submittedName>
        <fullName evidence="1">Uncharacterized protein</fullName>
    </submittedName>
</protein>